<evidence type="ECO:0000256" key="8">
    <source>
        <dbReference type="ARBA" id="ARBA00023012"/>
    </source>
</evidence>
<comment type="catalytic activity">
    <reaction evidence="1">
        <text>ATP + protein L-histidine = ADP + protein N-phospho-L-histidine.</text>
        <dbReference type="EC" id="2.7.13.3"/>
    </reaction>
</comment>
<evidence type="ECO:0000313" key="12">
    <source>
        <dbReference type="Proteomes" id="UP000181980"/>
    </source>
</evidence>
<dbReference type="PANTHER" id="PTHR24421:SF10">
    <property type="entry name" value="NITRATE_NITRITE SENSOR PROTEIN NARQ"/>
    <property type="match status" value="1"/>
</dbReference>
<evidence type="ECO:0000256" key="7">
    <source>
        <dbReference type="ARBA" id="ARBA00022840"/>
    </source>
</evidence>
<dbReference type="Proteomes" id="UP000181980">
    <property type="component" value="Unassembled WGS sequence"/>
</dbReference>
<dbReference type="InterPro" id="IPR011712">
    <property type="entry name" value="Sig_transdc_His_kin_sub3_dim/P"/>
</dbReference>
<dbReference type="GO" id="GO:0046983">
    <property type="term" value="F:protein dimerization activity"/>
    <property type="evidence" value="ECO:0007669"/>
    <property type="project" value="InterPro"/>
</dbReference>
<dbReference type="GO" id="GO:0005524">
    <property type="term" value="F:ATP binding"/>
    <property type="evidence" value="ECO:0007669"/>
    <property type="project" value="UniProtKB-KW"/>
</dbReference>
<dbReference type="InterPro" id="IPR050482">
    <property type="entry name" value="Sensor_HK_TwoCompSys"/>
</dbReference>
<feature type="transmembrane region" description="Helical" evidence="9">
    <location>
        <begin position="143"/>
        <end position="161"/>
    </location>
</feature>
<keyword evidence="9" id="KW-0812">Transmembrane</keyword>
<dbReference type="SMART" id="SM00387">
    <property type="entry name" value="HATPase_c"/>
    <property type="match status" value="1"/>
</dbReference>
<gene>
    <name evidence="11" type="ORF">SAMN04488561_2841</name>
</gene>
<dbReference type="GO" id="GO:0000155">
    <property type="term" value="F:phosphorelay sensor kinase activity"/>
    <property type="evidence" value="ECO:0007669"/>
    <property type="project" value="InterPro"/>
</dbReference>
<keyword evidence="5" id="KW-0547">Nucleotide-binding</keyword>
<keyword evidence="8" id="KW-0902">Two-component regulatory system</keyword>
<keyword evidence="9" id="KW-0472">Membrane</keyword>
<dbReference type="Pfam" id="PF07730">
    <property type="entry name" value="HisKA_3"/>
    <property type="match status" value="1"/>
</dbReference>
<dbReference type="Gene3D" id="1.20.5.1930">
    <property type="match status" value="1"/>
</dbReference>
<keyword evidence="7" id="KW-0067">ATP-binding</keyword>
<dbReference type="InterPro" id="IPR003594">
    <property type="entry name" value="HATPase_dom"/>
</dbReference>
<evidence type="ECO:0000256" key="5">
    <source>
        <dbReference type="ARBA" id="ARBA00022741"/>
    </source>
</evidence>
<dbReference type="InterPro" id="IPR055558">
    <property type="entry name" value="DUF7134"/>
</dbReference>
<dbReference type="RefSeq" id="WP_069113377.1">
    <property type="nucleotide sequence ID" value="NZ_FNUC01000003.1"/>
</dbReference>
<keyword evidence="3" id="KW-0597">Phosphoprotein</keyword>
<feature type="domain" description="Histidine kinase/HSP90-like ATPase" evidence="10">
    <location>
        <begin position="310"/>
        <end position="404"/>
    </location>
</feature>
<dbReference type="CDD" id="cd16917">
    <property type="entry name" value="HATPase_UhpB-NarQ-NarX-like"/>
    <property type="match status" value="1"/>
</dbReference>
<dbReference type="InterPro" id="IPR036890">
    <property type="entry name" value="HATPase_C_sf"/>
</dbReference>
<evidence type="ECO:0000256" key="1">
    <source>
        <dbReference type="ARBA" id="ARBA00000085"/>
    </source>
</evidence>
<dbReference type="EC" id="2.7.13.3" evidence="2"/>
<dbReference type="GO" id="GO:0016020">
    <property type="term" value="C:membrane"/>
    <property type="evidence" value="ECO:0007669"/>
    <property type="project" value="InterPro"/>
</dbReference>
<feature type="transmembrane region" description="Helical" evidence="9">
    <location>
        <begin position="15"/>
        <end position="35"/>
    </location>
</feature>
<keyword evidence="12" id="KW-1185">Reference proteome</keyword>
<dbReference type="Gene3D" id="3.30.565.10">
    <property type="entry name" value="Histidine kinase-like ATPase, C-terminal domain"/>
    <property type="match status" value="1"/>
</dbReference>
<organism evidence="11 12">
    <name type="scientific">Jiangella alba</name>
    <dbReference type="NCBI Taxonomy" id="561176"/>
    <lineage>
        <taxon>Bacteria</taxon>
        <taxon>Bacillati</taxon>
        <taxon>Actinomycetota</taxon>
        <taxon>Actinomycetes</taxon>
        <taxon>Jiangellales</taxon>
        <taxon>Jiangellaceae</taxon>
        <taxon>Jiangella</taxon>
    </lineage>
</organism>
<dbReference type="EMBL" id="FNUC01000003">
    <property type="protein sequence ID" value="SEE82125.1"/>
    <property type="molecule type" value="Genomic_DNA"/>
</dbReference>
<keyword evidence="6 11" id="KW-0418">Kinase</keyword>
<protein>
    <recommendedName>
        <fullName evidence="2">histidine kinase</fullName>
        <ecNumber evidence="2">2.7.13.3</ecNumber>
    </recommendedName>
</protein>
<evidence type="ECO:0000256" key="2">
    <source>
        <dbReference type="ARBA" id="ARBA00012438"/>
    </source>
</evidence>
<feature type="transmembrane region" description="Helical" evidence="9">
    <location>
        <begin position="95"/>
        <end position="123"/>
    </location>
</feature>
<evidence type="ECO:0000259" key="10">
    <source>
        <dbReference type="SMART" id="SM00387"/>
    </source>
</evidence>
<keyword evidence="9" id="KW-1133">Transmembrane helix</keyword>
<dbReference type="AlphaFoldDB" id="A0A1H5LYD4"/>
<dbReference type="SUPFAM" id="SSF55874">
    <property type="entry name" value="ATPase domain of HSP90 chaperone/DNA topoisomerase II/histidine kinase"/>
    <property type="match status" value="1"/>
</dbReference>
<evidence type="ECO:0000256" key="6">
    <source>
        <dbReference type="ARBA" id="ARBA00022777"/>
    </source>
</evidence>
<proteinExistence type="predicted"/>
<evidence type="ECO:0000256" key="3">
    <source>
        <dbReference type="ARBA" id="ARBA00022553"/>
    </source>
</evidence>
<evidence type="ECO:0000256" key="9">
    <source>
        <dbReference type="SAM" id="Phobius"/>
    </source>
</evidence>
<dbReference type="Pfam" id="PF23539">
    <property type="entry name" value="DUF7134"/>
    <property type="match status" value="1"/>
</dbReference>
<dbReference type="PANTHER" id="PTHR24421">
    <property type="entry name" value="NITRATE/NITRITE SENSOR PROTEIN NARX-RELATED"/>
    <property type="match status" value="1"/>
</dbReference>
<keyword evidence="4" id="KW-0808">Transferase</keyword>
<name>A0A1H5LYD4_9ACTN</name>
<accession>A0A1H5LYD4</accession>
<reference evidence="12" key="1">
    <citation type="submission" date="2016-10" db="EMBL/GenBank/DDBJ databases">
        <authorList>
            <person name="Varghese N."/>
            <person name="Submissions S."/>
        </authorList>
    </citation>
    <scope>NUCLEOTIDE SEQUENCE [LARGE SCALE GENOMIC DNA]</scope>
    <source>
        <strain evidence="12">DSM 45237</strain>
    </source>
</reference>
<dbReference type="STRING" id="561176.SAMN04488561_2841"/>
<feature type="transmembrane region" description="Helical" evidence="9">
    <location>
        <begin position="47"/>
        <end position="64"/>
    </location>
</feature>
<evidence type="ECO:0000313" key="11">
    <source>
        <dbReference type="EMBL" id="SEE82125.1"/>
    </source>
</evidence>
<sequence>MTTARAKFFPRIEPWLLDASITFVLAVTGVVALFVYTDPNGIEYAEADALGVALVLVITVPLIVRRQHPVIVGLGTAVATLPFLAVDYAMPTAALVLLIAVYSAANYAGLGASVLVLVVQSAVSVGYTLVSADRHADQQTMDTGAGLTISALVILGVWGLGRGMRNRRLYTAELEDRARRLERANDVEVRAAITEERSRIARELHDVVAHHVSVMTVQAAGARRALHRDVDRTAVALEAIEEIGRSALAEMRRVVGVLRTPDGDDRGARPATLAPQPGLGDLDLLVEQVRDAGLPVDVTVDGEPRAVPVGVDLAAFRVIQEALTNTIKHAGPSTAAVLVRYLPAEVHVEISDDGRGVAASLDGRRPGHGLLGMRERVALYGGTLAAGPRRGGGYEVRAKIPYDSNGAMSR</sequence>
<dbReference type="Pfam" id="PF02518">
    <property type="entry name" value="HATPase_c"/>
    <property type="match status" value="1"/>
</dbReference>
<evidence type="ECO:0000256" key="4">
    <source>
        <dbReference type="ARBA" id="ARBA00022679"/>
    </source>
</evidence>